<dbReference type="OrthoDB" id="9989533at2"/>
<dbReference type="AlphaFoldDB" id="A0A150F2B4"/>
<keyword evidence="1" id="KW-0175">Coiled coil</keyword>
<dbReference type="Proteomes" id="UP000075430">
    <property type="component" value="Unassembled WGS sequence"/>
</dbReference>
<accession>A0A150F2B4</accession>
<gene>
    <name evidence="2" type="ORF">AXI58_05130</name>
</gene>
<dbReference type="RefSeq" id="WP_061523295.1">
    <property type="nucleotide sequence ID" value="NZ_JARLZY010000012.1"/>
</dbReference>
<proteinExistence type="predicted"/>
<keyword evidence="3" id="KW-1185">Reference proteome</keyword>
<evidence type="ECO:0000313" key="3">
    <source>
        <dbReference type="Proteomes" id="UP000075430"/>
    </source>
</evidence>
<evidence type="ECO:0000256" key="1">
    <source>
        <dbReference type="SAM" id="Coils"/>
    </source>
</evidence>
<evidence type="ECO:0000313" key="2">
    <source>
        <dbReference type="EMBL" id="KXZ13066.1"/>
    </source>
</evidence>
<reference evidence="3" key="1">
    <citation type="submission" date="2016-02" db="EMBL/GenBank/DDBJ databases">
        <authorList>
            <person name="Dunlap C."/>
        </authorList>
    </citation>
    <scope>NUCLEOTIDE SEQUENCE [LARGE SCALE GENOMIC DNA]</scope>
    <source>
        <strain evidence="3">NRRL B-41092</strain>
    </source>
</reference>
<name>A0A150F2B4_9BACI</name>
<organism evidence="2 3">
    <name type="scientific">Bacillus nakamurai</name>
    <dbReference type="NCBI Taxonomy" id="1793963"/>
    <lineage>
        <taxon>Bacteria</taxon>
        <taxon>Bacillati</taxon>
        <taxon>Bacillota</taxon>
        <taxon>Bacilli</taxon>
        <taxon>Bacillales</taxon>
        <taxon>Bacillaceae</taxon>
        <taxon>Bacillus</taxon>
    </lineage>
</organism>
<feature type="coiled-coil region" evidence="1">
    <location>
        <begin position="92"/>
        <end position="119"/>
    </location>
</feature>
<dbReference type="EMBL" id="LSBA01000039">
    <property type="protein sequence ID" value="KXZ13066.1"/>
    <property type="molecule type" value="Genomic_DNA"/>
</dbReference>
<protein>
    <submittedName>
        <fullName evidence="2">Uncharacterized protein</fullName>
    </submittedName>
</protein>
<sequence>MMLNEAQPRFAAEGLVLEAGLVRTGRKSKLGNNIQPSDCFKVSYNSLIGFSVSFEDGRELHDDEEGYCIEHLDIWVCETTLFFWKSGFLTELRREEHIAEEIINMIDELYQEAVRLRDSFYKESLSVNGRDDQFA</sequence>
<comment type="caution">
    <text evidence="2">The sequence shown here is derived from an EMBL/GenBank/DDBJ whole genome shotgun (WGS) entry which is preliminary data.</text>
</comment>